<dbReference type="AlphaFoldDB" id="A0A2V3VEX3"/>
<proteinExistence type="predicted"/>
<dbReference type="RefSeq" id="WP_110297326.1">
    <property type="nucleotide sequence ID" value="NZ_QJJM01000001.1"/>
</dbReference>
<comment type="caution">
    <text evidence="2">The sequence shown here is derived from an EMBL/GenBank/DDBJ whole genome shotgun (WGS) entry which is preliminary data.</text>
</comment>
<reference evidence="2 3" key="1">
    <citation type="submission" date="2018-05" db="EMBL/GenBank/DDBJ databases">
        <title>Genomic Encyclopedia of Type Strains, Phase IV (KMG-IV): sequencing the most valuable type-strain genomes for metagenomic binning, comparative biology and taxonomic classification.</title>
        <authorList>
            <person name="Goeker M."/>
        </authorList>
    </citation>
    <scope>NUCLEOTIDE SEQUENCE [LARGE SCALE GENOMIC DNA]</scope>
    <source>
        <strain evidence="2 3">DSM 3183</strain>
    </source>
</reference>
<accession>A0A2V3VEX3</accession>
<evidence type="ECO:0000256" key="1">
    <source>
        <dbReference type="SAM" id="SignalP"/>
    </source>
</evidence>
<organism evidence="2 3">
    <name type="scientific">Blastomonas natatoria</name>
    <dbReference type="NCBI Taxonomy" id="34015"/>
    <lineage>
        <taxon>Bacteria</taxon>
        <taxon>Pseudomonadati</taxon>
        <taxon>Pseudomonadota</taxon>
        <taxon>Alphaproteobacteria</taxon>
        <taxon>Sphingomonadales</taxon>
        <taxon>Sphingomonadaceae</taxon>
        <taxon>Blastomonas</taxon>
    </lineage>
</organism>
<keyword evidence="1" id="KW-0732">Signal</keyword>
<evidence type="ECO:0000313" key="2">
    <source>
        <dbReference type="EMBL" id="PXW79391.1"/>
    </source>
</evidence>
<dbReference type="Gene3D" id="2.40.50.870">
    <property type="entry name" value="Protein of unknown function (DUF3299)"/>
    <property type="match status" value="1"/>
</dbReference>
<keyword evidence="3" id="KW-1185">Reference proteome</keyword>
<dbReference type="InterPro" id="IPR021727">
    <property type="entry name" value="DUF3299"/>
</dbReference>
<name>A0A2V3VEX3_9SPHN</name>
<dbReference type="Pfam" id="PF11736">
    <property type="entry name" value="DUF3299"/>
    <property type="match status" value="1"/>
</dbReference>
<protein>
    <recommendedName>
        <fullName evidence="4">DUF3299 domain-containing protein</fullName>
    </recommendedName>
</protein>
<dbReference type="OrthoDB" id="7209822at2"/>
<evidence type="ECO:0000313" key="3">
    <source>
        <dbReference type="Proteomes" id="UP000248014"/>
    </source>
</evidence>
<sequence length="166" mass="18020">MRLSLLALVTLSLVALPQTAGHAAMQQGKKAPVEDVWKPAATPKGGVSWAVLEATKEQTRTGKDGYLYSKPLFTPAVKALAGKRIKVAGWMKPLETGGRQKHFVLLAYPPGCPFHFHAVPNQFIEIYADIPFPTNETKMIVVSGVLELTGQDESGIFYRMKASSPA</sequence>
<feature type="signal peptide" evidence="1">
    <location>
        <begin position="1"/>
        <end position="20"/>
    </location>
</feature>
<dbReference type="Proteomes" id="UP000248014">
    <property type="component" value="Unassembled WGS sequence"/>
</dbReference>
<dbReference type="EMBL" id="QJJM01000001">
    <property type="protein sequence ID" value="PXW79391.1"/>
    <property type="molecule type" value="Genomic_DNA"/>
</dbReference>
<evidence type="ECO:0008006" key="4">
    <source>
        <dbReference type="Google" id="ProtNLM"/>
    </source>
</evidence>
<gene>
    <name evidence="2" type="ORF">C7451_101458</name>
</gene>
<feature type="chain" id="PRO_5015871326" description="DUF3299 domain-containing protein" evidence="1">
    <location>
        <begin position="21"/>
        <end position="166"/>
    </location>
</feature>